<evidence type="ECO:0000256" key="15">
    <source>
        <dbReference type="PIRSR" id="PIRSR634016-3"/>
    </source>
</evidence>
<evidence type="ECO:0000256" key="17">
    <source>
        <dbReference type="RuleBase" id="RU364040"/>
    </source>
</evidence>
<feature type="region of interest" description="Disordered" evidence="18">
    <location>
        <begin position="45"/>
        <end position="71"/>
    </location>
</feature>
<dbReference type="FunFam" id="2.60.40.1730:FF:000001">
    <property type="entry name" value="Leucyl-cystinyl aminopeptidase"/>
    <property type="match status" value="1"/>
</dbReference>
<dbReference type="FunFam" id="1.10.390.10:FF:000016">
    <property type="entry name" value="Glutamyl aminopeptidase"/>
    <property type="match status" value="1"/>
</dbReference>
<keyword evidence="8 15" id="KW-0862">Zinc</keyword>
<evidence type="ECO:0000259" key="21">
    <source>
        <dbReference type="Pfam" id="PF17900"/>
    </source>
</evidence>
<dbReference type="OrthoDB" id="510539at2759"/>
<dbReference type="SUPFAM" id="SSF55486">
    <property type="entry name" value="Metalloproteases ('zincins'), catalytic domain"/>
    <property type="match status" value="1"/>
</dbReference>
<dbReference type="PANTHER" id="PTHR11533:SF31">
    <property type="entry name" value="AMINOPEPTIDASE Q"/>
    <property type="match status" value="1"/>
</dbReference>
<keyword evidence="11 17" id="KW-0482">Metalloprotease</keyword>
<dbReference type="FunFam" id="1.25.50.20:FF:000006">
    <property type="entry name" value="Aminopeptidase"/>
    <property type="match status" value="1"/>
</dbReference>
<dbReference type="InterPro" id="IPR042097">
    <property type="entry name" value="Aminopeptidase_N-like_N_sf"/>
</dbReference>
<keyword evidence="13" id="KW-0325">Glycoprotein</keyword>
<evidence type="ECO:0000256" key="6">
    <source>
        <dbReference type="ARBA" id="ARBA00022723"/>
    </source>
</evidence>
<reference evidence="22 23" key="1">
    <citation type="submission" date="2019-09" db="EMBL/GenBank/DDBJ databases">
        <title>Bird 10,000 Genomes (B10K) Project - Family phase.</title>
        <authorList>
            <person name="Zhang G."/>
        </authorList>
    </citation>
    <scope>NUCLEOTIDE SEQUENCE [LARGE SCALE GENOMIC DNA]</scope>
    <source>
        <strain evidence="22">B10K-DU-001-24</strain>
        <tissue evidence="22">Muscle</tissue>
    </source>
</reference>
<organism evidence="22 23">
    <name type="scientific">Psilopogon haemacephalus</name>
    <name type="common">coppersmith barbet</name>
    <dbReference type="NCBI Taxonomy" id="2585815"/>
    <lineage>
        <taxon>Eukaryota</taxon>
        <taxon>Metazoa</taxon>
        <taxon>Chordata</taxon>
        <taxon>Craniata</taxon>
        <taxon>Vertebrata</taxon>
        <taxon>Euteleostomi</taxon>
        <taxon>Archelosauria</taxon>
        <taxon>Archosauria</taxon>
        <taxon>Dinosauria</taxon>
        <taxon>Saurischia</taxon>
        <taxon>Theropoda</taxon>
        <taxon>Coelurosauria</taxon>
        <taxon>Aves</taxon>
        <taxon>Neognathae</taxon>
        <taxon>Neoaves</taxon>
        <taxon>Telluraves</taxon>
        <taxon>Coraciimorphae</taxon>
        <taxon>Piciformes</taxon>
        <taxon>Megalaimidae</taxon>
        <taxon>Psilopogon</taxon>
    </lineage>
</organism>
<feature type="binding site" evidence="15">
    <location>
        <position position="434"/>
    </location>
    <ligand>
        <name>Zn(2+)</name>
        <dbReference type="ChEBI" id="CHEBI:29105"/>
        <note>catalytic</note>
    </ligand>
</feature>
<dbReference type="InterPro" id="IPR027268">
    <property type="entry name" value="Peptidase_M4/M1_CTD_sf"/>
</dbReference>
<dbReference type="Proteomes" id="UP000574528">
    <property type="component" value="Unassembled WGS sequence"/>
</dbReference>
<feature type="non-terminal residue" evidence="22">
    <location>
        <position position="990"/>
    </location>
</feature>
<evidence type="ECO:0000256" key="3">
    <source>
        <dbReference type="ARBA" id="ARBA00011738"/>
    </source>
</evidence>
<keyword evidence="4 17" id="KW-0645">Protease</keyword>
<comment type="cofactor">
    <cofactor evidence="15 17">
        <name>Zn(2+)</name>
        <dbReference type="ChEBI" id="CHEBI:29105"/>
    </cofactor>
    <text evidence="15 17">Binds 1 zinc ion per subunit.</text>
</comment>
<dbReference type="Gene3D" id="1.10.390.10">
    <property type="entry name" value="Neutral Protease Domain 2"/>
    <property type="match status" value="1"/>
</dbReference>
<dbReference type="PRINTS" id="PR00756">
    <property type="entry name" value="ALADIPTASE"/>
</dbReference>
<dbReference type="InterPro" id="IPR034016">
    <property type="entry name" value="M1_APN-typ"/>
</dbReference>
<evidence type="ECO:0000313" key="22">
    <source>
        <dbReference type="EMBL" id="NXG47212.1"/>
    </source>
</evidence>
<evidence type="ECO:0000256" key="14">
    <source>
        <dbReference type="PIRSR" id="PIRSR634016-1"/>
    </source>
</evidence>
<keyword evidence="12" id="KW-0472">Membrane</keyword>
<keyword evidence="23" id="KW-1185">Reference proteome</keyword>
<evidence type="ECO:0000259" key="19">
    <source>
        <dbReference type="Pfam" id="PF01433"/>
    </source>
</evidence>
<dbReference type="GO" id="GO:0008270">
    <property type="term" value="F:zinc ion binding"/>
    <property type="evidence" value="ECO:0007669"/>
    <property type="project" value="UniProtKB-UniRule"/>
</dbReference>
<dbReference type="EMBL" id="VWZI01011973">
    <property type="protein sequence ID" value="NXG47212.1"/>
    <property type="molecule type" value="Genomic_DNA"/>
</dbReference>
<dbReference type="PANTHER" id="PTHR11533">
    <property type="entry name" value="PROTEASE M1 ZINC METALLOPROTEASE"/>
    <property type="match status" value="1"/>
</dbReference>
<accession>A0A7K9C5K4</accession>
<name>A0A7K9C5K4_9PICI</name>
<keyword evidence="7 17" id="KW-0378">Hydrolase</keyword>
<feature type="domain" description="Aminopeptidase N-like N-terminal" evidence="21">
    <location>
        <begin position="83"/>
        <end position="291"/>
    </location>
</feature>
<dbReference type="Gene3D" id="2.60.40.1730">
    <property type="entry name" value="tricorn interacting facor f3 domain"/>
    <property type="match status" value="1"/>
</dbReference>
<evidence type="ECO:0000256" key="2">
    <source>
        <dbReference type="ARBA" id="ARBA00010136"/>
    </source>
</evidence>
<evidence type="ECO:0000256" key="10">
    <source>
        <dbReference type="ARBA" id="ARBA00022989"/>
    </source>
</evidence>
<dbReference type="GO" id="GO:0006508">
    <property type="term" value="P:proteolysis"/>
    <property type="evidence" value="ECO:0007669"/>
    <property type="project" value="UniProtKB-KW"/>
</dbReference>
<evidence type="ECO:0000313" key="23">
    <source>
        <dbReference type="Proteomes" id="UP000574528"/>
    </source>
</evidence>
<evidence type="ECO:0000256" key="1">
    <source>
        <dbReference type="ARBA" id="ARBA00004606"/>
    </source>
</evidence>
<keyword evidence="5" id="KW-0812">Transmembrane</keyword>
<protein>
    <recommendedName>
        <fullName evidence="17">Aminopeptidase</fullName>
        <ecNumber evidence="17">3.4.11.-</ecNumber>
    </recommendedName>
</protein>
<sequence length="990" mass="112849">AAAMGTRGLYVGRRAAALLAALQMVLLAALLTLAALYGRCRQEAPLPPTPSPSSPSPATRSPAAPPAGVPVAGPGRRLPLHLVPLHYDLELWPRVRPGQAGPFAFSGQVNITVRCRQDTNVVILHSSGLRSRGAAAVRGPLPESGVSAMRSPVPEPDAAVEVAGMRQEAGEVAVMELRGRLWAGRRYVLQLSFQGRLEEDLDGLFLTRYTDQGRSSTLIASQLEPTYARTVYPCFDEPAMKATFNIRIVHDPSYVALSNMPAIDVSEMKDDNGSLWTVTTFNTSLKMSTYLTAFVICDFDYVTRTEQGNEIRIWARKEAVKNGYVDYALNITGQIFSFLKDLLNVSYPLPKTDLVALPDFGIGGMENWGLITFHESSLMYLPSDKFTSRKALIALIVSHELGHQAYGERFFFCLFKWFGNLVTMNWWNDLWLNEGLASYFEYLGAAFVEPTLSLDKIFYDHVVQPVLREDNEIGVRSLSEHEDKIKGSFSLMSLFDSITYNKGASIAWMLSGFLTKKLFIRALTSYLKEFSFSNANQDDLWTHIQMVVDAQDEVQLPASVKQIMDSWTCQNGFPVLTLNLTTGTVSQEQFLNKNDENSTDSYNNTWIIPISWMRNGSSQPLMWLDKSSKVFPEMQLSESEYDWVLLNVNLSGYYRVNYDQLNLKRLARLLENDPKAIPAVSRFQLIDDLFTLTQFGYIQIETALELTKYLAKEDELFIWNVVLSNLLPENLESTLRNYEVYPLLKKYLLKRMLPIYHYYAVFVRQNVDALADDYFAQVYLEKLFATACWLGLQDCLNLSSELYAKWMDNPEYKIPFLIRRTVCCYGVAVGSDKEWNFAWEMYNHSDSTKEDKDILLFAMSCAKESWLIYRYLQYGLSDTLFSSNCTSIIILYVVTKDIGHRIAWEFVTENWPLLSERYGKELLHDVLKVMGRFVNTDVQIQELQVFYNATLEEDERVDTTLLLELAQFENMERRQLLIKIANWLRKNIDD</sequence>
<evidence type="ECO:0000256" key="13">
    <source>
        <dbReference type="ARBA" id="ARBA00023180"/>
    </source>
</evidence>
<comment type="subcellular location">
    <subcellularLocation>
        <location evidence="1">Membrane</location>
        <topology evidence="1">Single-pass type II membrane protein</topology>
    </subcellularLocation>
</comment>
<comment type="subunit">
    <text evidence="3">Homodimer.</text>
</comment>
<dbReference type="InterPro" id="IPR014782">
    <property type="entry name" value="Peptidase_M1_dom"/>
</dbReference>
<dbReference type="InterPro" id="IPR050344">
    <property type="entry name" value="Peptidase_M1_aminopeptidases"/>
</dbReference>
<comment type="similarity">
    <text evidence="2 17">Belongs to the peptidase M1 family.</text>
</comment>
<dbReference type="InterPro" id="IPR024571">
    <property type="entry name" value="ERAP1-like_C_dom"/>
</dbReference>
<evidence type="ECO:0000256" key="5">
    <source>
        <dbReference type="ARBA" id="ARBA00022692"/>
    </source>
</evidence>
<feature type="binding site" evidence="15">
    <location>
        <position position="399"/>
    </location>
    <ligand>
        <name>Zn(2+)</name>
        <dbReference type="ChEBI" id="CHEBI:29105"/>
        <note>catalytic</note>
    </ligand>
</feature>
<feature type="site" description="Transition state stabilizer" evidence="16">
    <location>
        <position position="500"/>
    </location>
</feature>
<dbReference type="GO" id="GO:0005615">
    <property type="term" value="C:extracellular space"/>
    <property type="evidence" value="ECO:0007669"/>
    <property type="project" value="TreeGrafter"/>
</dbReference>
<feature type="non-terminal residue" evidence="22">
    <location>
        <position position="1"/>
    </location>
</feature>
<dbReference type="GO" id="GO:0042277">
    <property type="term" value="F:peptide binding"/>
    <property type="evidence" value="ECO:0007669"/>
    <property type="project" value="TreeGrafter"/>
</dbReference>
<evidence type="ECO:0000256" key="12">
    <source>
        <dbReference type="ARBA" id="ARBA00023136"/>
    </source>
</evidence>
<evidence type="ECO:0000256" key="16">
    <source>
        <dbReference type="PIRSR" id="PIRSR634016-4"/>
    </source>
</evidence>
<dbReference type="Gene3D" id="1.25.50.20">
    <property type="match status" value="1"/>
</dbReference>
<dbReference type="SUPFAM" id="SSF63737">
    <property type="entry name" value="Leukotriene A4 hydrolase N-terminal domain"/>
    <property type="match status" value="1"/>
</dbReference>
<evidence type="ECO:0000256" key="7">
    <source>
        <dbReference type="ARBA" id="ARBA00022801"/>
    </source>
</evidence>
<evidence type="ECO:0000256" key="8">
    <source>
        <dbReference type="ARBA" id="ARBA00022833"/>
    </source>
</evidence>
<evidence type="ECO:0000256" key="9">
    <source>
        <dbReference type="ARBA" id="ARBA00022968"/>
    </source>
</evidence>
<dbReference type="Pfam" id="PF11838">
    <property type="entry name" value="ERAP1_C"/>
    <property type="match status" value="1"/>
</dbReference>
<keyword evidence="9" id="KW-0735">Signal-anchor</keyword>
<feature type="domain" description="ERAP1-like C-terminal" evidence="20">
    <location>
        <begin position="643"/>
        <end position="950"/>
    </location>
</feature>
<keyword evidence="10" id="KW-1133">Transmembrane helix</keyword>
<comment type="caution">
    <text evidence="22">The sequence shown here is derived from an EMBL/GenBank/DDBJ whole genome shotgun (WGS) entry which is preliminary data.</text>
</comment>
<dbReference type="GO" id="GO:0016020">
    <property type="term" value="C:membrane"/>
    <property type="evidence" value="ECO:0007669"/>
    <property type="project" value="UniProtKB-SubCell"/>
</dbReference>
<feature type="compositionally biased region" description="Pro residues" evidence="18">
    <location>
        <begin position="45"/>
        <end position="55"/>
    </location>
</feature>
<feature type="domain" description="Peptidase M1 membrane alanine aminopeptidase" evidence="19">
    <location>
        <begin position="327"/>
        <end position="567"/>
    </location>
</feature>
<dbReference type="InterPro" id="IPR045357">
    <property type="entry name" value="Aminopeptidase_N-like_N"/>
</dbReference>
<keyword evidence="17 22" id="KW-0031">Aminopeptidase</keyword>
<proteinExistence type="inferred from homology"/>
<feature type="binding site" evidence="15">
    <location>
        <position position="403"/>
    </location>
    <ligand>
        <name>Zn(2+)</name>
        <dbReference type="ChEBI" id="CHEBI:29105"/>
        <note>catalytic</note>
    </ligand>
</feature>
<dbReference type="CDD" id="cd09601">
    <property type="entry name" value="M1_APN-Q_like"/>
    <property type="match status" value="1"/>
</dbReference>
<dbReference type="Pfam" id="PF01433">
    <property type="entry name" value="Peptidase_M1"/>
    <property type="match status" value="1"/>
</dbReference>
<dbReference type="InterPro" id="IPR001930">
    <property type="entry name" value="Peptidase_M1"/>
</dbReference>
<dbReference type="Gene3D" id="2.60.40.1910">
    <property type="match status" value="1"/>
</dbReference>
<dbReference type="GO" id="GO:0070006">
    <property type="term" value="F:metalloaminopeptidase activity"/>
    <property type="evidence" value="ECO:0007669"/>
    <property type="project" value="TreeGrafter"/>
</dbReference>
<evidence type="ECO:0000259" key="20">
    <source>
        <dbReference type="Pfam" id="PF11838"/>
    </source>
</evidence>
<dbReference type="GO" id="GO:0043171">
    <property type="term" value="P:peptide catabolic process"/>
    <property type="evidence" value="ECO:0007669"/>
    <property type="project" value="TreeGrafter"/>
</dbReference>
<evidence type="ECO:0000256" key="18">
    <source>
        <dbReference type="SAM" id="MobiDB-lite"/>
    </source>
</evidence>
<dbReference type="FunFam" id="2.60.40.1910:FF:000005">
    <property type="entry name" value="Aminopeptidase"/>
    <property type="match status" value="1"/>
</dbReference>
<feature type="active site" description="Proton acceptor" evidence="14">
    <location>
        <position position="400"/>
    </location>
</feature>
<gene>
    <name evidence="22" type="primary">Lvrn</name>
    <name evidence="22" type="ORF">PSIHAE_R03886</name>
</gene>
<evidence type="ECO:0000256" key="11">
    <source>
        <dbReference type="ARBA" id="ARBA00023049"/>
    </source>
</evidence>
<keyword evidence="6 15" id="KW-0479">Metal-binding</keyword>
<evidence type="ECO:0000256" key="4">
    <source>
        <dbReference type="ARBA" id="ARBA00022670"/>
    </source>
</evidence>
<dbReference type="GO" id="GO:0005737">
    <property type="term" value="C:cytoplasm"/>
    <property type="evidence" value="ECO:0007669"/>
    <property type="project" value="TreeGrafter"/>
</dbReference>
<dbReference type="EC" id="3.4.11.-" evidence="17"/>
<dbReference type="AlphaFoldDB" id="A0A7K9C5K4"/>
<dbReference type="Pfam" id="PF17900">
    <property type="entry name" value="Peptidase_M1_N"/>
    <property type="match status" value="1"/>
</dbReference>